<dbReference type="Gene3D" id="3.40.50.1580">
    <property type="entry name" value="Nucleoside phosphorylase domain"/>
    <property type="match status" value="1"/>
</dbReference>
<dbReference type="InterPro" id="IPR000845">
    <property type="entry name" value="Nucleoside_phosphorylase_d"/>
</dbReference>
<dbReference type="Pfam" id="PF01048">
    <property type="entry name" value="PNP_UDP_1"/>
    <property type="match status" value="1"/>
</dbReference>
<proteinExistence type="predicted"/>
<gene>
    <name evidence="2" type="ORF">ACFFIC_06095</name>
</gene>
<comment type="caution">
    <text evidence="2">The sequence shown here is derived from an EMBL/GenBank/DDBJ whole genome shotgun (WGS) entry which is preliminary data.</text>
</comment>
<dbReference type="InterPro" id="IPR017831">
    <property type="entry name" value="Hopanoid-assoc_phosphoryl_HpnG"/>
</dbReference>
<dbReference type="NCBIfam" id="TIGR03468">
    <property type="entry name" value="HpnG"/>
    <property type="match status" value="1"/>
</dbReference>
<dbReference type="Proteomes" id="UP001589789">
    <property type="component" value="Unassembled WGS sequence"/>
</dbReference>
<dbReference type="RefSeq" id="WP_377049242.1">
    <property type="nucleotide sequence ID" value="NZ_JBHLVZ010000002.1"/>
</dbReference>
<keyword evidence="3" id="KW-1185">Reference proteome</keyword>
<evidence type="ECO:0000313" key="2">
    <source>
        <dbReference type="EMBL" id="MFC0385123.1"/>
    </source>
</evidence>
<name>A0ABV6IR73_9PROT</name>
<dbReference type="PANTHER" id="PTHR46832">
    <property type="entry name" value="5'-METHYLTHIOADENOSINE/S-ADENOSYLHOMOCYSTEINE NUCLEOSIDASE"/>
    <property type="match status" value="1"/>
</dbReference>
<protein>
    <submittedName>
        <fullName evidence="2">Hopanoid-associated phosphorylase</fullName>
    </submittedName>
</protein>
<dbReference type="CDD" id="cd17768">
    <property type="entry name" value="adenosylhopane_nucleosidase_HpnG-like"/>
    <property type="match status" value="1"/>
</dbReference>
<dbReference type="InterPro" id="IPR035994">
    <property type="entry name" value="Nucleoside_phosphorylase_sf"/>
</dbReference>
<dbReference type="PANTHER" id="PTHR46832:SF1">
    <property type="entry name" value="5'-METHYLTHIOADENOSINE_S-ADENOSYLHOMOCYSTEINE NUCLEOSIDASE"/>
    <property type="match status" value="1"/>
</dbReference>
<evidence type="ECO:0000313" key="3">
    <source>
        <dbReference type="Proteomes" id="UP001589789"/>
    </source>
</evidence>
<accession>A0ABV6IR73</accession>
<feature type="domain" description="Nucleoside phosphorylase" evidence="1">
    <location>
        <begin position="38"/>
        <end position="179"/>
    </location>
</feature>
<sequence>MILVATGLLREARILAGPGLEVIAGGGDPARLEAALDARAHGAGGIISMGIAGALAPDLRPGDWVVAEAVLDGAARLPADAAWASRLLARLPRARAGAVLGRDLMAAEAREKSALHRATGALAVDMESHVAARVARRHGLPLACARAVSDGAARSLPPAARVGMRADGSMDLPAVLRALLAAPLQLPALVRTGLEAERAFRALFRGHGLLGPRLLGPGPGTDLGQLPLDMA</sequence>
<organism evidence="2 3">
    <name type="scientific">Muricoccus vinaceus</name>
    <dbReference type="NCBI Taxonomy" id="424704"/>
    <lineage>
        <taxon>Bacteria</taxon>
        <taxon>Pseudomonadati</taxon>
        <taxon>Pseudomonadota</taxon>
        <taxon>Alphaproteobacteria</taxon>
        <taxon>Acetobacterales</taxon>
        <taxon>Roseomonadaceae</taxon>
        <taxon>Muricoccus</taxon>
    </lineage>
</organism>
<dbReference type="SUPFAM" id="SSF53167">
    <property type="entry name" value="Purine and uridine phosphorylases"/>
    <property type="match status" value="1"/>
</dbReference>
<evidence type="ECO:0000259" key="1">
    <source>
        <dbReference type="Pfam" id="PF01048"/>
    </source>
</evidence>
<dbReference type="EMBL" id="JBHLVZ010000002">
    <property type="protein sequence ID" value="MFC0385123.1"/>
    <property type="molecule type" value="Genomic_DNA"/>
</dbReference>
<reference evidence="2 3" key="1">
    <citation type="submission" date="2024-09" db="EMBL/GenBank/DDBJ databases">
        <authorList>
            <person name="Sun Q."/>
            <person name="Mori K."/>
        </authorList>
    </citation>
    <scope>NUCLEOTIDE SEQUENCE [LARGE SCALE GENOMIC DNA]</scope>
    <source>
        <strain evidence="2 3">CCM 7468</strain>
    </source>
</reference>